<dbReference type="EMBL" id="CBTN010000055">
    <property type="protein sequence ID" value="CDH58351.1"/>
    <property type="molecule type" value="Genomic_DNA"/>
</dbReference>
<name>A0A068SAQ5_9FUNG</name>
<organism evidence="2 3">
    <name type="scientific">Lichtheimia corymbifera JMRC:FSU:9682</name>
    <dbReference type="NCBI Taxonomy" id="1263082"/>
    <lineage>
        <taxon>Eukaryota</taxon>
        <taxon>Fungi</taxon>
        <taxon>Fungi incertae sedis</taxon>
        <taxon>Mucoromycota</taxon>
        <taxon>Mucoromycotina</taxon>
        <taxon>Mucoromycetes</taxon>
        <taxon>Mucorales</taxon>
        <taxon>Lichtheimiaceae</taxon>
        <taxon>Lichtheimia</taxon>
    </lineage>
</organism>
<protein>
    <submittedName>
        <fullName evidence="2">Uncharacterized protein</fullName>
    </submittedName>
</protein>
<evidence type="ECO:0000313" key="3">
    <source>
        <dbReference type="Proteomes" id="UP000027586"/>
    </source>
</evidence>
<comment type="caution">
    <text evidence="2">The sequence shown here is derived from an EMBL/GenBank/DDBJ whole genome shotgun (WGS) entry which is preliminary data.</text>
</comment>
<evidence type="ECO:0000313" key="2">
    <source>
        <dbReference type="EMBL" id="CDH58351.1"/>
    </source>
</evidence>
<feature type="transmembrane region" description="Helical" evidence="1">
    <location>
        <begin position="135"/>
        <end position="155"/>
    </location>
</feature>
<evidence type="ECO:0000256" key="1">
    <source>
        <dbReference type="SAM" id="Phobius"/>
    </source>
</evidence>
<dbReference type="OrthoDB" id="2263392at2759"/>
<reference evidence="2" key="1">
    <citation type="submission" date="2013-08" db="EMBL/GenBank/DDBJ databases">
        <title>Gene expansion shapes genome architecture in the human pathogen Lichtheimia corymbifera: an evolutionary genomics analysis in the ancient terrestrial Mucorales (Mucoromycotina).</title>
        <authorList>
            <person name="Schwartze V.U."/>
            <person name="Winter S."/>
            <person name="Shelest E."/>
            <person name="Marcet-Houben M."/>
            <person name="Horn F."/>
            <person name="Wehner S."/>
            <person name="Hoffmann K."/>
            <person name="Riege K."/>
            <person name="Sammeth M."/>
            <person name="Nowrousian M."/>
            <person name="Valiante V."/>
            <person name="Linde J."/>
            <person name="Jacobsen I.D."/>
            <person name="Marz M."/>
            <person name="Brakhage A.A."/>
            <person name="Gabaldon T."/>
            <person name="Bocker S."/>
            <person name="Voigt K."/>
        </authorList>
    </citation>
    <scope>NUCLEOTIDE SEQUENCE [LARGE SCALE GENOMIC DNA]</scope>
    <source>
        <strain evidence="2">FSU 9682</strain>
    </source>
</reference>
<gene>
    <name evidence="2" type="ORF">LCOR_09214.1</name>
</gene>
<dbReference type="AlphaFoldDB" id="A0A068SAQ5"/>
<proteinExistence type="predicted"/>
<sequence>MPITAHHVNQNGELIYTISTPELNVVEQQTWKDIKNEPEHIELYQYFYHDDPRLTIERKSVNKKFIQNKIQSMVLDNITQGNYDAALDLLDNMVASERKPTALMVLHLFDIILRPQQDYGSVKQLMNMCEKAQRILLYILEVFGAGVFDCVWNMFRMHGATRLGKRRHVQMLAEFEDEDEEPYECSLTEFDDLWDLTARAIEYVEPRFRSGADRKEPSMDAPGGKLRRQQALDVIISVLEADIRSRKESASAITHCMFMDMLRPDSTGRRTQFDRYLDIIFSAFGLHDAKDEDDTSQTKDASSVGFAGRLLDMMAILSCCQNAVAAKPLAQQTFRRFTKLDIDGCATLMQVIQCTTFLATLCDMHLSDSDCSRVPEKCKVLRKASIYNLDKLFRFNLWTRPLYLDELSDVYRHVLIIYWRFTTFIHERFMRFEVRSITDNVVHNKVLTALTDEQRERIIVSTADASEKWHQHVETMIQDALSMDPDQEDAEMLAQQIRQTAKLLVMEWEV</sequence>
<keyword evidence="1" id="KW-0472">Membrane</keyword>
<accession>A0A068SAQ5</accession>
<dbReference type="Proteomes" id="UP000027586">
    <property type="component" value="Unassembled WGS sequence"/>
</dbReference>
<keyword evidence="1" id="KW-1133">Transmembrane helix</keyword>
<dbReference type="VEuPathDB" id="FungiDB:LCOR_09214.1"/>
<keyword evidence="1" id="KW-0812">Transmembrane</keyword>
<keyword evidence="3" id="KW-1185">Reference proteome</keyword>